<dbReference type="CDD" id="cd00429">
    <property type="entry name" value="RPE"/>
    <property type="match status" value="1"/>
</dbReference>
<evidence type="ECO:0000256" key="3">
    <source>
        <dbReference type="ARBA" id="ARBA00001941"/>
    </source>
</evidence>
<dbReference type="AlphaFoldDB" id="A0A7V3ZU78"/>
<feature type="binding site" evidence="14">
    <location>
        <begin position="142"/>
        <end position="145"/>
    </location>
    <ligand>
        <name>substrate</name>
    </ligand>
</feature>
<feature type="binding site" evidence="13">
    <location>
        <position position="64"/>
    </location>
    <ligand>
        <name>a divalent metal cation</name>
        <dbReference type="ChEBI" id="CHEBI:60240"/>
    </ligand>
</feature>
<name>A0A7V3ZU78_UNCW3</name>
<proteinExistence type="inferred from homology"/>
<evidence type="ECO:0000256" key="13">
    <source>
        <dbReference type="PIRSR" id="PIRSR001461-2"/>
    </source>
</evidence>
<keyword evidence="9 11" id="KW-0413">Isomerase</keyword>
<keyword evidence="13" id="KW-0170">Cobalt</keyword>
<evidence type="ECO:0000256" key="10">
    <source>
        <dbReference type="NCBIfam" id="TIGR01163"/>
    </source>
</evidence>
<feature type="binding site" evidence="13">
    <location>
        <position position="175"/>
    </location>
    <ligand>
        <name>a divalent metal cation</name>
        <dbReference type="ChEBI" id="CHEBI:60240"/>
    </ligand>
</feature>
<keyword evidence="13" id="KW-0464">Manganese</keyword>
<dbReference type="InterPro" id="IPR026019">
    <property type="entry name" value="Ribul_P_3_epim"/>
</dbReference>
<dbReference type="InterPro" id="IPR013785">
    <property type="entry name" value="Aldolase_TIM"/>
</dbReference>
<feature type="binding site" evidence="14">
    <location>
        <position position="64"/>
    </location>
    <ligand>
        <name>substrate</name>
    </ligand>
</feature>
<gene>
    <name evidence="15" type="primary">rpe</name>
    <name evidence="15" type="ORF">ENU74_01520</name>
</gene>
<evidence type="ECO:0000313" key="15">
    <source>
        <dbReference type="EMBL" id="HGK63266.1"/>
    </source>
</evidence>
<keyword evidence="13" id="KW-0862">Zinc</keyword>
<dbReference type="Gene3D" id="3.20.20.70">
    <property type="entry name" value="Aldolase class I"/>
    <property type="match status" value="1"/>
</dbReference>
<comment type="similarity">
    <text evidence="6 11">Belongs to the ribulose-phosphate 3-epimerase family.</text>
</comment>
<accession>A0A7V3ZU78</accession>
<comment type="cofactor">
    <cofactor evidence="3">
        <name>Co(2+)</name>
        <dbReference type="ChEBI" id="CHEBI:48828"/>
    </cofactor>
</comment>
<evidence type="ECO:0000256" key="12">
    <source>
        <dbReference type="PIRSR" id="PIRSR001461-1"/>
    </source>
</evidence>
<dbReference type="GO" id="GO:0006098">
    <property type="term" value="P:pentose-phosphate shunt"/>
    <property type="evidence" value="ECO:0007669"/>
    <property type="project" value="UniProtKB-UniRule"/>
</dbReference>
<protein>
    <recommendedName>
        <fullName evidence="7 10">Ribulose-phosphate 3-epimerase</fullName>
        <ecNumber evidence="7 10">5.1.3.1</ecNumber>
    </recommendedName>
</protein>
<dbReference type="EMBL" id="DTDR01000049">
    <property type="protein sequence ID" value="HGK63266.1"/>
    <property type="molecule type" value="Genomic_DNA"/>
</dbReference>
<comment type="cofactor">
    <cofactor evidence="13">
        <name>a divalent metal cation</name>
        <dbReference type="ChEBI" id="CHEBI:60240"/>
    </cofactor>
    <text evidence="13">Binds 1 divalent metal cation per subunit.</text>
</comment>
<evidence type="ECO:0000256" key="9">
    <source>
        <dbReference type="ARBA" id="ARBA00023235"/>
    </source>
</evidence>
<feature type="active site" description="Proton donor" evidence="12">
    <location>
        <position position="175"/>
    </location>
</feature>
<evidence type="ECO:0000256" key="8">
    <source>
        <dbReference type="ARBA" id="ARBA00022723"/>
    </source>
</evidence>
<feature type="binding site" evidence="13">
    <location>
        <position position="31"/>
    </location>
    <ligand>
        <name>a divalent metal cation</name>
        <dbReference type="ChEBI" id="CHEBI:60240"/>
    </ligand>
</feature>
<dbReference type="SUPFAM" id="SSF51366">
    <property type="entry name" value="Ribulose-phoshate binding barrel"/>
    <property type="match status" value="1"/>
</dbReference>
<dbReference type="NCBIfam" id="TIGR01163">
    <property type="entry name" value="rpe"/>
    <property type="match status" value="1"/>
</dbReference>
<dbReference type="PROSITE" id="PS01086">
    <property type="entry name" value="RIBUL_P_3_EPIMER_2"/>
    <property type="match status" value="1"/>
</dbReference>
<dbReference type="GO" id="GO:0005737">
    <property type="term" value="C:cytoplasm"/>
    <property type="evidence" value="ECO:0007669"/>
    <property type="project" value="UniProtKB-ARBA"/>
</dbReference>
<dbReference type="NCBIfam" id="NF004076">
    <property type="entry name" value="PRK05581.1-4"/>
    <property type="match status" value="1"/>
</dbReference>
<comment type="cofactor">
    <cofactor evidence="5">
        <name>Fe(2+)</name>
        <dbReference type="ChEBI" id="CHEBI:29033"/>
    </cofactor>
</comment>
<evidence type="ECO:0000256" key="14">
    <source>
        <dbReference type="PIRSR" id="PIRSR001461-3"/>
    </source>
</evidence>
<evidence type="ECO:0000256" key="11">
    <source>
        <dbReference type="PIRNR" id="PIRNR001461"/>
    </source>
</evidence>
<keyword evidence="11" id="KW-0119">Carbohydrate metabolism</keyword>
<dbReference type="PROSITE" id="PS01085">
    <property type="entry name" value="RIBUL_P_3_EPIMER_1"/>
    <property type="match status" value="1"/>
</dbReference>
<dbReference type="PANTHER" id="PTHR11749">
    <property type="entry name" value="RIBULOSE-5-PHOSPHATE-3-EPIMERASE"/>
    <property type="match status" value="1"/>
</dbReference>
<feature type="binding site" evidence="14">
    <location>
        <position position="6"/>
    </location>
    <ligand>
        <name>substrate</name>
    </ligand>
</feature>
<dbReference type="GO" id="GO:0046872">
    <property type="term" value="F:metal ion binding"/>
    <property type="evidence" value="ECO:0007669"/>
    <property type="project" value="UniProtKB-KW"/>
</dbReference>
<feature type="active site" description="Proton acceptor" evidence="12">
    <location>
        <position position="33"/>
    </location>
</feature>
<sequence length="216" mass="24162">MHVSASILNCNFLKLEEEIKKVEAAGIDSFHLDVMDGHFVPNLSFGTPIFNALKKIATKPIITHLMVFSPIKMVDWFRDGSQGIIFHYEAIENQEEFKETIKKIKEKNLECGIALNPPTPIEKLFPYLSEIDEILIMSVFPGFGGQKFMPEVIKKIEDLKNLITKENLKITISVDGGVGPENSQLLITAGADKLIVGSAIFKEKDYSAVIKKIKNV</sequence>
<comment type="cofactor">
    <cofactor evidence="4">
        <name>Zn(2+)</name>
        <dbReference type="ChEBI" id="CHEBI:29105"/>
    </cofactor>
</comment>
<comment type="caution">
    <text evidence="15">The sequence shown here is derived from an EMBL/GenBank/DDBJ whole genome shotgun (WGS) entry which is preliminary data.</text>
</comment>
<evidence type="ECO:0000256" key="2">
    <source>
        <dbReference type="ARBA" id="ARBA00001936"/>
    </source>
</evidence>
<reference evidence="15" key="1">
    <citation type="journal article" date="2020" name="mSystems">
        <title>Genome- and Community-Level Interaction Insights into Carbon Utilization and Element Cycling Functions of Hydrothermarchaeota in Hydrothermal Sediment.</title>
        <authorList>
            <person name="Zhou Z."/>
            <person name="Liu Y."/>
            <person name="Xu W."/>
            <person name="Pan J."/>
            <person name="Luo Z.H."/>
            <person name="Li M."/>
        </authorList>
    </citation>
    <scope>NUCLEOTIDE SEQUENCE [LARGE SCALE GENOMIC DNA]</scope>
    <source>
        <strain evidence="15">SpSt-697</strain>
    </source>
</reference>
<evidence type="ECO:0000256" key="5">
    <source>
        <dbReference type="ARBA" id="ARBA00001954"/>
    </source>
</evidence>
<comment type="catalytic activity">
    <reaction evidence="1 11">
        <text>D-ribulose 5-phosphate = D-xylulose 5-phosphate</text>
        <dbReference type="Rhea" id="RHEA:13677"/>
        <dbReference type="ChEBI" id="CHEBI:57737"/>
        <dbReference type="ChEBI" id="CHEBI:58121"/>
        <dbReference type="EC" id="5.1.3.1"/>
    </reaction>
</comment>
<dbReference type="GO" id="GO:0005975">
    <property type="term" value="P:carbohydrate metabolic process"/>
    <property type="evidence" value="ECO:0007669"/>
    <property type="project" value="InterPro"/>
</dbReference>
<keyword evidence="8 13" id="KW-0479">Metal-binding</keyword>
<feature type="binding site" evidence="13">
    <location>
        <position position="33"/>
    </location>
    <ligand>
        <name>a divalent metal cation</name>
        <dbReference type="ChEBI" id="CHEBI:60240"/>
    </ligand>
</feature>
<evidence type="ECO:0000256" key="1">
    <source>
        <dbReference type="ARBA" id="ARBA00001782"/>
    </source>
</evidence>
<dbReference type="GO" id="GO:0004750">
    <property type="term" value="F:D-ribulose-phosphate 3-epimerase activity"/>
    <property type="evidence" value="ECO:0007669"/>
    <property type="project" value="UniProtKB-UniRule"/>
</dbReference>
<dbReference type="FunFam" id="3.20.20.70:FF:000004">
    <property type="entry name" value="Ribulose-phosphate 3-epimerase"/>
    <property type="match status" value="1"/>
</dbReference>
<evidence type="ECO:0000256" key="7">
    <source>
        <dbReference type="ARBA" id="ARBA00013188"/>
    </source>
</evidence>
<evidence type="ECO:0000256" key="4">
    <source>
        <dbReference type="ARBA" id="ARBA00001947"/>
    </source>
</evidence>
<dbReference type="EC" id="5.1.3.1" evidence="7 10"/>
<feature type="binding site" evidence="14">
    <location>
        <position position="177"/>
    </location>
    <ligand>
        <name>substrate</name>
    </ligand>
</feature>
<feature type="binding site" evidence="14">
    <location>
        <begin position="197"/>
        <end position="198"/>
    </location>
    <ligand>
        <name>substrate</name>
    </ligand>
</feature>
<dbReference type="Pfam" id="PF00834">
    <property type="entry name" value="Ribul_P_3_epim"/>
    <property type="match status" value="1"/>
</dbReference>
<dbReference type="InterPro" id="IPR011060">
    <property type="entry name" value="RibuloseP-bd_barrel"/>
</dbReference>
<evidence type="ECO:0000256" key="6">
    <source>
        <dbReference type="ARBA" id="ARBA00009541"/>
    </source>
</evidence>
<dbReference type="InterPro" id="IPR000056">
    <property type="entry name" value="Ribul_P_3_epim-like"/>
</dbReference>
<comment type="cofactor">
    <cofactor evidence="2">
        <name>Mn(2+)</name>
        <dbReference type="ChEBI" id="CHEBI:29035"/>
    </cofactor>
</comment>
<dbReference type="PIRSF" id="PIRSF001461">
    <property type="entry name" value="RPE"/>
    <property type="match status" value="1"/>
</dbReference>
<organism evidence="15">
    <name type="scientific">candidate division WOR-3 bacterium</name>
    <dbReference type="NCBI Taxonomy" id="2052148"/>
    <lineage>
        <taxon>Bacteria</taxon>
        <taxon>Bacteria division WOR-3</taxon>
    </lineage>
</organism>